<comment type="similarity">
    <text evidence="3">Belongs to the peptidase M50B family.</text>
</comment>
<dbReference type="CDD" id="cd06163">
    <property type="entry name" value="S2P-M50_PDZ_RseP-like"/>
    <property type="match status" value="1"/>
</dbReference>
<evidence type="ECO:0000256" key="6">
    <source>
        <dbReference type="ARBA" id="ARBA00022692"/>
    </source>
</evidence>
<keyword evidence="7" id="KW-0378">Hydrolase</keyword>
<dbReference type="EMBL" id="CP108021">
    <property type="protein sequence ID" value="WUM20422.1"/>
    <property type="molecule type" value="Genomic_DNA"/>
</dbReference>
<evidence type="ECO:0000313" key="16">
    <source>
        <dbReference type="EMBL" id="WUM20422.1"/>
    </source>
</evidence>
<dbReference type="PANTHER" id="PTHR42837:SF2">
    <property type="entry name" value="MEMBRANE METALLOPROTEASE ARASP2, CHLOROPLASTIC-RELATED"/>
    <property type="match status" value="1"/>
</dbReference>
<reference evidence="16 17" key="1">
    <citation type="submission" date="2022-10" db="EMBL/GenBank/DDBJ databases">
        <title>The complete genomes of actinobacterial strains from the NBC collection.</title>
        <authorList>
            <person name="Joergensen T.S."/>
            <person name="Alvarez Arevalo M."/>
            <person name="Sterndorff E.B."/>
            <person name="Faurdal D."/>
            <person name="Vuksanovic O."/>
            <person name="Mourched A.-S."/>
            <person name="Charusanti P."/>
            <person name="Shaw S."/>
            <person name="Blin K."/>
            <person name="Weber T."/>
        </authorList>
    </citation>
    <scope>NUCLEOTIDE SEQUENCE [LARGE SCALE GENOMIC DNA]</scope>
    <source>
        <strain evidence="16 17">NBC_00319</strain>
    </source>
</reference>
<evidence type="ECO:0000256" key="14">
    <source>
        <dbReference type="SAM" id="Phobius"/>
    </source>
</evidence>
<dbReference type="GO" id="GO:0016020">
    <property type="term" value="C:membrane"/>
    <property type="evidence" value="ECO:0007669"/>
    <property type="project" value="UniProtKB-SubCell"/>
</dbReference>
<keyword evidence="5" id="KW-0645">Protease</keyword>
<evidence type="ECO:0000256" key="9">
    <source>
        <dbReference type="ARBA" id="ARBA00022989"/>
    </source>
</evidence>
<keyword evidence="9 14" id="KW-1133">Transmembrane helix</keyword>
<dbReference type="InterPro" id="IPR036034">
    <property type="entry name" value="PDZ_sf"/>
</dbReference>
<accession>A0AAU4K363</accession>
<evidence type="ECO:0000256" key="12">
    <source>
        <dbReference type="ARBA" id="ARBA00032214"/>
    </source>
</evidence>
<evidence type="ECO:0000313" key="17">
    <source>
        <dbReference type="Proteomes" id="UP001432128"/>
    </source>
</evidence>
<keyword evidence="6 14" id="KW-0812">Transmembrane</keyword>
<keyword evidence="17" id="KW-1185">Reference proteome</keyword>
<dbReference type="SUPFAM" id="SSF50156">
    <property type="entry name" value="PDZ domain-like"/>
    <property type="match status" value="1"/>
</dbReference>
<keyword evidence="8" id="KW-0862">Zinc</keyword>
<comment type="cofactor">
    <cofactor evidence="1">
        <name>Zn(2+)</name>
        <dbReference type="ChEBI" id="CHEBI:29105"/>
    </cofactor>
</comment>
<dbReference type="PANTHER" id="PTHR42837">
    <property type="entry name" value="REGULATOR OF SIGMA-E PROTEASE RSEP"/>
    <property type="match status" value="1"/>
</dbReference>
<dbReference type="Gene3D" id="2.30.42.10">
    <property type="match status" value="1"/>
</dbReference>
<feature type="domain" description="PDZ" evidence="15">
    <location>
        <begin position="157"/>
        <end position="204"/>
    </location>
</feature>
<proteinExistence type="inferred from homology"/>
<evidence type="ECO:0000256" key="2">
    <source>
        <dbReference type="ARBA" id="ARBA00004141"/>
    </source>
</evidence>
<comment type="subcellular location">
    <subcellularLocation>
        <location evidence="2">Membrane</location>
        <topology evidence="2">Multi-pass membrane protein</topology>
    </subcellularLocation>
</comment>
<evidence type="ECO:0000256" key="7">
    <source>
        <dbReference type="ARBA" id="ARBA00022801"/>
    </source>
</evidence>
<evidence type="ECO:0000256" key="8">
    <source>
        <dbReference type="ARBA" id="ARBA00022833"/>
    </source>
</evidence>
<dbReference type="GO" id="GO:0004222">
    <property type="term" value="F:metalloendopeptidase activity"/>
    <property type="evidence" value="ECO:0007669"/>
    <property type="project" value="InterPro"/>
</dbReference>
<dbReference type="Proteomes" id="UP001432128">
    <property type="component" value="Chromosome"/>
</dbReference>
<dbReference type="InterPro" id="IPR041489">
    <property type="entry name" value="PDZ_6"/>
</dbReference>
<dbReference type="InterPro" id="IPR004387">
    <property type="entry name" value="Pept_M50_Zn"/>
</dbReference>
<dbReference type="GO" id="GO:0006508">
    <property type="term" value="P:proteolysis"/>
    <property type="evidence" value="ECO:0007669"/>
    <property type="project" value="UniProtKB-KW"/>
</dbReference>
<evidence type="ECO:0000259" key="15">
    <source>
        <dbReference type="PROSITE" id="PS50106"/>
    </source>
</evidence>
<dbReference type="Pfam" id="PF17820">
    <property type="entry name" value="PDZ_6"/>
    <property type="match status" value="1"/>
</dbReference>
<evidence type="ECO:0000256" key="11">
    <source>
        <dbReference type="ARBA" id="ARBA00023136"/>
    </source>
</evidence>
<evidence type="ECO:0000256" key="1">
    <source>
        <dbReference type="ARBA" id="ARBA00001947"/>
    </source>
</evidence>
<dbReference type="AlphaFoldDB" id="A0AAU4K363"/>
<evidence type="ECO:0000256" key="3">
    <source>
        <dbReference type="ARBA" id="ARBA00007931"/>
    </source>
</evidence>
<protein>
    <recommendedName>
        <fullName evidence="4">Zinc metalloprotease Rip1</fullName>
    </recommendedName>
    <alternativeName>
        <fullName evidence="12">S2P endopeptidase</fullName>
    </alternativeName>
    <alternativeName>
        <fullName evidence="13">Site-2-type intramembrane protease</fullName>
    </alternativeName>
</protein>
<dbReference type="SMART" id="SM00228">
    <property type="entry name" value="PDZ"/>
    <property type="match status" value="1"/>
</dbReference>
<keyword evidence="10 16" id="KW-0482">Metalloprotease</keyword>
<name>A0AAU4K363_9NOCA</name>
<dbReference type="InterPro" id="IPR008915">
    <property type="entry name" value="Peptidase_M50"/>
</dbReference>
<feature type="transmembrane region" description="Helical" evidence="14">
    <location>
        <begin position="108"/>
        <end position="128"/>
    </location>
</feature>
<sequence>MGFILGVLLFAVGLLLSIAWHECGHMWAAQRTGMLVRRYFIGFGPTIWSTKRGDTEYGLKWLPLGGFCDIAGMTTYDEIDPRFEHRAMYRQKAWKRLVVLLAGPMQNFILGFVLIVILALTAGLPVISGKTEVSVGSMACVAPSVQPNGDLTPCSGGSPAQAAGLRTGDRVIAVNGDRGDNSGELVAAIQKATGSVAITVERDGREQTLTVPVSQVQRPVRNSDGTTTTATVGAIGVGLGDKGINEYTALTAVPGAVVFTGQLVARTWDALLSLPQKVGALWTSVTGGERAADTPVSVYGASVIGGQAAERGSWSFFIFLLASINFFLGLFNLVPLLPLDGGHMALIGYEKGRNAVRRRLGKAAKGPVDYLKLMPATYAVLAVMGCYMVLTLSADIINPIKVF</sequence>
<evidence type="ECO:0000256" key="10">
    <source>
        <dbReference type="ARBA" id="ARBA00023049"/>
    </source>
</evidence>
<gene>
    <name evidence="16" type="ORF">OG579_00785</name>
</gene>
<dbReference type="KEGG" id="whr:OG579_00785"/>
<feature type="transmembrane region" description="Helical" evidence="14">
    <location>
        <begin position="376"/>
        <end position="397"/>
    </location>
</feature>
<evidence type="ECO:0000256" key="4">
    <source>
        <dbReference type="ARBA" id="ARBA00019897"/>
    </source>
</evidence>
<evidence type="ECO:0000256" key="5">
    <source>
        <dbReference type="ARBA" id="ARBA00022670"/>
    </source>
</evidence>
<dbReference type="PROSITE" id="PS50106">
    <property type="entry name" value="PDZ"/>
    <property type="match status" value="1"/>
</dbReference>
<keyword evidence="11 14" id="KW-0472">Membrane</keyword>
<evidence type="ECO:0000256" key="13">
    <source>
        <dbReference type="ARBA" id="ARBA00033476"/>
    </source>
</evidence>
<dbReference type="RefSeq" id="WP_328857735.1">
    <property type="nucleotide sequence ID" value="NZ_CP108021.1"/>
</dbReference>
<organism evidence="16 17">
    <name type="scientific">Williamsia herbipolensis</name>
    <dbReference type="NCBI Taxonomy" id="1603258"/>
    <lineage>
        <taxon>Bacteria</taxon>
        <taxon>Bacillati</taxon>
        <taxon>Actinomycetota</taxon>
        <taxon>Actinomycetes</taxon>
        <taxon>Mycobacteriales</taxon>
        <taxon>Nocardiaceae</taxon>
        <taxon>Williamsia</taxon>
    </lineage>
</organism>
<dbReference type="Pfam" id="PF02163">
    <property type="entry name" value="Peptidase_M50"/>
    <property type="match status" value="1"/>
</dbReference>
<dbReference type="InterPro" id="IPR001478">
    <property type="entry name" value="PDZ"/>
</dbReference>